<keyword evidence="1" id="KW-0472">Membrane</keyword>
<dbReference type="PANTHER" id="PTHR36753">
    <property type="entry name" value="TRANSMEMBRANE PROTEIN"/>
    <property type="match status" value="1"/>
</dbReference>
<feature type="transmembrane region" description="Helical" evidence="1">
    <location>
        <begin position="7"/>
        <end position="30"/>
    </location>
</feature>
<dbReference type="Proteomes" id="UP000636800">
    <property type="component" value="Unassembled WGS sequence"/>
</dbReference>
<reference evidence="2 3" key="1">
    <citation type="journal article" date="2020" name="Nat. Food">
        <title>A phased Vanilla planifolia genome enables genetic improvement of flavour and production.</title>
        <authorList>
            <person name="Hasing T."/>
            <person name="Tang H."/>
            <person name="Brym M."/>
            <person name="Khazi F."/>
            <person name="Huang T."/>
            <person name="Chambers A.H."/>
        </authorList>
    </citation>
    <scope>NUCLEOTIDE SEQUENCE [LARGE SCALE GENOMIC DNA]</scope>
    <source>
        <tissue evidence="2">Leaf</tissue>
    </source>
</reference>
<dbReference type="PANTHER" id="PTHR36753:SF2">
    <property type="entry name" value="TRANSMEMBRANE PROTEIN"/>
    <property type="match status" value="1"/>
</dbReference>
<name>A0A835Q7Z0_VANPL</name>
<evidence type="ECO:0008006" key="4">
    <source>
        <dbReference type="Google" id="ProtNLM"/>
    </source>
</evidence>
<keyword evidence="1" id="KW-1133">Transmembrane helix</keyword>
<gene>
    <name evidence="2" type="ORF">HPP92_017988</name>
</gene>
<keyword evidence="1" id="KW-0812">Transmembrane</keyword>
<comment type="caution">
    <text evidence="2">The sequence shown here is derived from an EMBL/GenBank/DDBJ whole genome shotgun (WGS) entry which is preliminary data.</text>
</comment>
<keyword evidence="3" id="KW-1185">Reference proteome</keyword>
<sequence>MCCPGKVCCCCLLIVLLVIAIGFIFGFGVFGHGFQKLKDNLHYDVTLRDGDFVGRPFVIAPPPPF</sequence>
<accession>A0A835Q7Z0</accession>
<dbReference type="AlphaFoldDB" id="A0A835Q7Z0"/>
<evidence type="ECO:0000313" key="2">
    <source>
        <dbReference type="EMBL" id="KAG0466408.1"/>
    </source>
</evidence>
<organism evidence="2 3">
    <name type="scientific">Vanilla planifolia</name>
    <name type="common">Vanilla</name>
    <dbReference type="NCBI Taxonomy" id="51239"/>
    <lineage>
        <taxon>Eukaryota</taxon>
        <taxon>Viridiplantae</taxon>
        <taxon>Streptophyta</taxon>
        <taxon>Embryophyta</taxon>
        <taxon>Tracheophyta</taxon>
        <taxon>Spermatophyta</taxon>
        <taxon>Magnoliopsida</taxon>
        <taxon>Liliopsida</taxon>
        <taxon>Asparagales</taxon>
        <taxon>Orchidaceae</taxon>
        <taxon>Vanilloideae</taxon>
        <taxon>Vanilleae</taxon>
        <taxon>Vanilla</taxon>
    </lineage>
</organism>
<proteinExistence type="predicted"/>
<evidence type="ECO:0000256" key="1">
    <source>
        <dbReference type="SAM" id="Phobius"/>
    </source>
</evidence>
<evidence type="ECO:0000313" key="3">
    <source>
        <dbReference type="Proteomes" id="UP000636800"/>
    </source>
</evidence>
<dbReference type="EMBL" id="JADCNL010000009">
    <property type="protein sequence ID" value="KAG0466408.1"/>
    <property type="molecule type" value="Genomic_DNA"/>
</dbReference>
<protein>
    <recommendedName>
        <fullName evidence="4">Transmembrane protein</fullName>
    </recommendedName>
</protein>